<dbReference type="InterPro" id="IPR000719">
    <property type="entry name" value="Prot_kinase_dom"/>
</dbReference>
<protein>
    <recommendedName>
        <fullName evidence="5">Protein kinase domain-containing protein</fullName>
    </recommendedName>
</protein>
<gene>
    <name evidence="6" type="ORF">P3X46_035089</name>
</gene>
<dbReference type="Gene3D" id="3.30.200.20">
    <property type="entry name" value="Phosphorylase Kinase, domain 1"/>
    <property type="match status" value="1"/>
</dbReference>
<dbReference type="InterPro" id="IPR001245">
    <property type="entry name" value="Ser-Thr/Tyr_kinase_cat_dom"/>
</dbReference>
<proteinExistence type="predicted"/>
<dbReference type="PROSITE" id="PS00108">
    <property type="entry name" value="PROTEIN_KINASE_ST"/>
    <property type="match status" value="1"/>
</dbReference>
<accession>A0ABQ9KBU7</accession>
<dbReference type="SMART" id="SM00220">
    <property type="entry name" value="S_TKc"/>
    <property type="match status" value="1"/>
</dbReference>
<sequence length="352" mass="40322">MDRQGKMMRCFRGNKDEIERETEMALMRNGGMLLEKSIALNNGRGNPIRSFSIQELNNATNNYDPNQRFAMYRTYKMYKGFLQDRPVIVKKYANNENFLERSINEIVFASQMSAHKNVLKLLGCCLESPIPILVFVYAEMGILDHYILKYKQRADLRPLSWKNRLKIAVDVANVIAYLHTAFPRPIVHRDIKSVNILLDEDYRAKLSGFSSSISIPEGKTHIVTEPVMGTLGYLDPEYLSEGKFNEKADVFGFGVLLLELLTGKAPYDPPDNDQDLPVVKFFEKCMEENEKLDKLMDPIIIEEGTWSGKEQQLKAYARLALQCVCIPSENRPEITDVGKQLRQIYQSLISSC</sequence>
<dbReference type="InterPro" id="IPR008271">
    <property type="entry name" value="Ser/Thr_kinase_AS"/>
</dbReference>
<dbReference type="InterPro" id="IPR045274">
    <property type="entry name" value="WAK-like"/>
</dbReference>
<dbReference type="Pfam" id="PF07714">
    <property type="entry name" value="PK_Tyr_Ser-Thr"/>
    <property type="match status" value="1"/>
</dbReference>
<dbReference type="PANTHER" id="PTHR27005">
    <property type="entry name" value="WALL-ASSOCIATED RECEPTOR KINASE-LIKE 21"/>
    <property type="match status" value="1"/>
</dbReference>
<dbReference type="InterPro" id="IPR011009">
    <property type="entry name" value="Kinase-like_dom_sf"/>
</dbReference>
<evidence type="ECO:0000256" key="4">
    <source>
        <dbReference type="ARBA" id="ARBA00047951"/>
    </source>
</evidence>
<comment type="catalytic activity">
    <reaction evidence="4">
        <text>L-threonyl-[protein] + ATP = O-phospho-L-threonyl-[protein] + ADP + H(+)</text>
        <dbReference type="Rhea" id="RHEA:46608"/>
        <dbReference type="Rhea" id="RHEA-COMP:11060"/>
        <dbReference type="Rhea" id="RHEA-COMP:11605"/>
        <dbReference type="ChEBI" id="CHEBI:15378"/>
        <dbReference type="ChEBI" id="CHEBI:30013"/>
        <dbReference type="ChEBI" id="CHEBI:30616"/>
        <dbReference type="ChEBI" id="CHEBI:61977"/>
        <dbReference type="ChEBI" id="CHEBI:456216"/>
    </reaction>
</comment>
<comment type="caution">
    <text evidence="6">The sequence shown here is derived from an EMBL/GenBank/DDBJ whole genome shotgun (WGS) entry which is preliminary data.</text>
</comment>
<comment type="catalytic activity">
    <reaction evidence="3">
        <text>L-seryl-[protein] + ATP = O-phospho-L-seryl-[protein] + ADP + H(+)</text>
        <dbReference type="Rhea" id="RHEA:17989"/>
        <dbReference type="Rhea" id="RHEA-COMP:9863"/>
        <dbReference type="Rhea" id="RHEA-COMP:11604"/>
        <dbReference type="ChEBI" id="CHEBI:15378"/>
        <dbReference type="ChEBI" id="CHEBI:29999"/>
        <dbReference type="ChEBI" id="CHEBI:30616"/>
        <dbReference type="ChEBI" id="CHEBI:83421"/>
        <dbReference type="ChEBI" id="CHEBI:456216"/>
    </reaction>
</comment>
<name>A0ABQ9KBU7_HEVBR</name>
<evidence type="ECO:0000313" key="7">
    <source>
        <dbReference type="Proteomes" id="UP001174677"/>
    </source>
</evidence>
<dbReference type="PROSITE" id="PS50011">
    <property type="entry name" value="PROTEIN_KINASE_DOM"/>
    <property type="match status" value="1"/>
</dbReference>
<dbReference type="Gene3D" id="1.10.510.10">
    <property type="entry name" value="Transferase(Phosphotransferase) domain 1"/>
    <property type="match status" value="1"/>
</dbReference>
<evidence type="ECO:0000256" key="3">
    <source>
        <dbReference type="ARBA" id="ARBA00047558"/>
    </source>
</evidence>
<keyword evidence="1" id="KW-0547">Nucleotide-binding</keyword>
<dbReference type="EMBL" id="JARPOI010000025">
    <property type="protein sequence ID" value="KAJ9131429.1"/>
    <property type="molecule type" value="Genomic_DNA"/>
</dbReference>
<dbReference type="SUPFAM" id="SSF56112">
    <property type="entry name" value="Protein kinase-like (PK-like)"/>
    <property type="match status" value="1"/>
</dbReference>
<organism evidence="6 7">
    <name type="scientific">Hevea brasiliensis</name>
    <name type="common">Para rubber tree</name>
    <name type="synonym">Siphonia brasiliensis</name>
    <dbReference type="NCBI Taxonomy" id="3981"/>
    <lineage>
        <taxon>Eukaryota</taxon>
        <taxon>Viridiplantae</taxon>
        <taxon>Streptophyta</taxon>
        <taxon>Embryophyta</taxon>
        <taxon>Tracheophyta</taxon>
        <taxon>Spermatophyta</taxon>
        <taxon>Magnoliopsida</taxon>
        <taxon>eudicotyledons</taxon>
        <taxon>Gunneridae</taxon>
        <taxon>Pentapetalae</taxon>
        <taxon>rosids</taxon>
        <taxon>fabids</taxon>
        <taxon>Malpighiales</taxon>
        <taxon>Euphorbiaceae</taxon>
        <taxon>Crotonoideae</taxon>
        <taxon>Micrandreae</taxon>
        <taxon>Hevea</taxon>
    </lineage>
</organism>
<reference evidence="6 7" key="1">
    <citation type="journal article" date="2023" name="Plant Biotechnol. J.">
        <title>Chromosome-level wild Hevea brasiliensis genome provides new tools for genomic-assisted breeding and valuable loci to elevate rubber yield.</title>
        <authorList>
            <person name="Cheng H."/>
            <person name="Song X."/>
            <person name="Hu Y."/>
            <person name="Wu T."/>
            <person name="Yang Q."/>
            <person name="An Z."/>
            <person name="Feng S."/>
            <person name="Deng Z."/>
            <person name="Wu W."/>
            <person name="Zeng X."/>
            <person name="Tu M."/>
            <person name="Wang X."/>
            <person name="Huang H."/>
        </authorList>
    </citation>
    <scope>NUCLEOTIDE SEQUENCE [LARGE SCALE GENOMIC DNA]</scope>
    <source>
        <strain evidence="6">MT/VB/25A 57/8</strain>
    </source>
</reference>
<dbReference type="PANTHER" id="PTHR27005:SF499">
    <property type="entry name" value="PROTEIN KINASE DOMAIN-CONTAINING PROTEIN"/>
    <property type="match status" value="1"/>
</dbReference>
<evidence type="ECO:0000256" key="2">
    <source>
        <dbReference type="ARBA" id="ARBA00022840"/>
    </source>
</evidence>
<evidence type="ECO:0000256" key="1">
    <source>
        <dbReference type="ARBA" id="ARBA00022741"/>
    </source>
</evidence>
<feature type="domain" description="Protein kinase" evidence="5">
    <location>
        <begin position="36"/>
        <end position="349"/>
    </location>
</feature>
<keyword evidence="2" id="KW-0067">ATP-binding</keyword>
<keyword evidence="7" id="KW-1185">Reference proteome</keyword>
<evidence type="ECO:0000259" key="5">
    <source>
        <dbReference type="PROSITE" id="PS50011"/>
    </source>
</evidence>
<dbReference type="Proteomes" id="UP001174677">
    <property type="component" value="Unassembled WGS sequence"/>
</dbReference>
<evidence type="ECO:0000313" key="6">
    <source>
        <dbReference type="EMBL" id="KAJ9131429.1"/>
    </source>
</evidence>